<dbReference type="AlphaFoldDB" id="A0A9X4M7N7"/>
<dbReference type="EMBL" id="VBTY01000091">
    <property type="protein sequence ID" value="MDG3495263.1"/>
    <property type="molecule type" value="Genomic_DNA"/>
</dbReference>
<evidence type="ECO:0000313" key="2">
    <source>
        <dbReference type="Proteomes" id="UP001152872"/>
    </source>
</evidence>
<proteinExistence type="predicted"/>
<reference evidence="1" key="1">
    <citation type="submission" date="2019-05" db="EMBL/GenBank/DDBJ databases">
        <title>Whole genome sequencing of Pseudanabaena catenata USMAC16.</title>
        <authorList>
            <person name="Khan Z."/>
            <person name="Omar W.M."/>
            <person name="Convey P."/>
            <person name="Merican F."/>
            <person name="Najimudin N."/>
        </authorList>
    </citation>
    <scope>NUCLEOTIDE SEQUENCE</scope>
    <source>
        <strain evidence="1">USMAC16</strain>
    </source>
</reference>
<accession>A0A9X4M7N7</accession>
<sequence length="48" mass="5198">MIWNLVFAAGFFFKILAPLAVMRWSIAAKGAFSVLVLASKSQYPHGAA</sequence>
<gene>
    <name evidence="1" type="ORF">FEV09_11900</name>
</gene>
<dbReference type="Proteomes" id="UP001152872">
    <property type="component" value="Unassembled WGS sequence"/>
</dbReference>
<protein>
    <submittedName>
        <fullName evidence="1">Uncharacterized protein</fullName>
    </submittedName>
</protein>
<name>A0A9X4M7N7_9CYAN</name>
<organism evidence="1 2">
    <name type="scientific">Pseudanabaena catenata USMAC16</name>
    <dbReference type="NCBI Taxonomy" id="1855837"/>
    <lineage>
        <taxon>Bacteria</taxon>
        <taxon>Bacillati</taxon>
        <taxon>Cyanobacteriota</taxon>
        <taxon>Cyanophyceae</taxon>
        <taxon>Pseudanabaenales</taxon>
        <taxon>Pseudanabaenaceae</taxon>
        <taxon>Pseudanabaena</taxon>
    </lineage>
</organism>
<comment type="caution">
    <text evidence="1">The sequence shown here is derived from an EMBL/GenBank/DDBJ whole genome shotgun (WGS) entry which is preliminary data.</text>
</comment>
<keyword evidence="2" id="KW-1185">Reference proteome</keyword>
<evidence type="ECO:0000313" key="1">
    <source>
        <dbReference type="EMBL" id="MDG3495263.1"/>
    </source>
</evidence>
<dbReference type="RefSeq" id="WP_158467631.1">
    <property type="nucleotide sequence ID" value="NZ_VBTY01000091.1"/>
</dbReference>